<evidence type="ECO:0000313" key="4">
    <source>
        <dbReference type="EMBL" id="QCP35944.1"/>
    </source>
</evidence>
<evidence type="ECO:0000256" key="2">
    <source>
        <dbReference type="SAM" id="SignalP"/>
    </source>
</evidence>
<sequence length="438" mass="49335">MENIQGGISVSKVLRKAASILCMVVLILSMSVPAFAVSPDSAKETAETSSSGTTEEKTETATEEQTATQKPKPTTASEKTDTEKKGDSEKPDKVHKKKKLEKKKKKDKKKKDKKKKKEKKIEAPEDSVSVRSKTALDREKKLKRQLMQEESLQQGLMHTDKVKEEIQKFYASLEEQSGSVTLPGVVALTGVKKDGDDTQIGHRVNHLLMELAQKTKNRYLKDIARNYNFDVAGEVKVADVIQEEETIQLKQYLDQQLLNCDKTQEQRIKDLKKSRKKIQALKKQIKELNADKPRIFDPMDLLKKSNLSVEEIRLMLKGTALEEQAPAFYKCEKTYGVNAVMVMGIAIHESAWGTSRRAREDHNLTGYGVTSDSAKGINAPTKEENLMMTAKLLKEKYLVKGGAYYHGPTVKGVNQNYCVGNTWAGYVTNRCYEIMKRL</sequence>
<evidence type="ECO:0000313" key="5">
    <source>
        <dbReference type="Proteomes" id="UP000298653"/>
    </source>
</evidence>
<dbReference type="InterPro" id="IPR002901">
    <property type="entry name" value="MGlyc_endo_b_GlcNAc-like_dom"/>
</dbReference>
<dbReference type="Pfam" id="PF01832">
    <property type="entry name" value="Glucosaminidase"/>
    <property type="match status" value="1"/>
</dbReference>
<dbReference type="AlphaFoldDB" id="A0A4P8IJ27"/>
<feature type="compositionally biased region" description="Basic and acidic residues" evidence="1">
    <location>
        <begin position="78"/>
        <end position="92"/>
    </location>
</feature>
<proteinExistence type="predicted"/>
<dbReference type="Gene3D" id="1.10.530.10">
    <property type="match status" value="1"/>
</dbReference>
<dbReference type="EMBL" id="CP040058">
    <property type="protein sequence ID" value="QCP35944.1"/>
    <property type="molecule type" value="Genomic_DNA"/>
</dbReference>
<dbReference type="KEGG" id="arf:AR1Y2_2490"/>
<feature type="chain" id="PRO_5020953752" evidence="2">
    <location>
        <begin position="37"/>
        <end position="438"/>
    </location>
</feature>
<evidence type="ECO:0000259" key="3">
    <source>
        <dbReference type="Pfam" id="PF01832"/>
    </source>
</evidence>
<name>A0A4P8IJ27_9FIRM</name>
<reference evidence="4 5" key="1">
    <citation type="submission" date="2019-05" db="EMBL/GenBank/DDBJ databases">
        <title>Complete genome sequencing of Anaerostipes rhamnosivorans.</title>
        <authorList>
            <person name="Bui T.P.N."/>
            <person name="de Vos W.M."/>
        </authorList>
    </citation>
    <scope>NUCLEOTIDE SEQUENCE [LARGE SCALE GENOMIC DNA]</scope>
    <source>
        <strain evidence="4 5">1y2</strain>
    </source>
</reference>
<feature type="signal peptide" evidence="2">
    <location>
        <begin position="1"/>
        <end position="36"/>
    </location>
</feature>
<feature type="compositionally biased region" description="Basic residues" evidence="1">
    <location>
        <begin position="93"/>
        <end position="118"/>
    </location>
</feature>
<keyword evidence="5" id="KW-1185">Reference proteome</keyword>
<dbReference type="Proteomes" id="UP000298653">
    <property type="component" value="Chromosome"/>
</dbReference>
<feature type="region of interest" description="Disordered" evidence="1">
    <location>
        <begin position="37"/>
        <end position="139"/>
    </location>
</feature>
<organism evidence="4 5">
    <name type="scientific">Anaerostipes rhamnosivorans</name>
    <dbReference type="NCBI Taxonomy" id="1229621"/>
    <lineage>
        <taxon>Bacteria</taxon>
        <taxon>Bacillati</taxon>
        <taxon>Bacillota</taxon>
        <taxon>Clostridia</taxon>
        <taxon>Lachnospirales</taxon>
        <taxon>Lachnospiraceae</taxon>
        <taxon>Anaerostipes</taxon>
    </lineage>
</organism>
<gene>
    <name evidence="4" type="ORF">AR1Y2_2490</name>
</gene>
<accession>A0A4P8IJ27</accession>
<keyword evidence="2" id="KW-0732">Signal</keyword>
<feature type="domain" description="Mannosyl-glycoprotein endo-beta-N-acetylglucosamidase-like" evidence="3">
    <location>
        <begin position="325"/>
        <end position="383"/>
    </location>
</feature>
<evidence type="ECO:0000256" key="1">
    <source>
        <dbReference type="SAM" id="MobiDB-lite"/>
    </source>
</evidence>
<dbReference type="GO" id="GO:0004040">
    <property type="term" value="F:amidase activity"/>
    <property type="evidence" value="ECO:0007669"/>
    <property type="project" value="InterPro"/>
</dbReference>
<protein>
    <submittedName>
        <fullName evidence="4">N-acetylmuramoyl-L-alanine amidase</fullName>
    </submittedName>
</protein>